<dbReference type="Pfam" id="PF13102">
    <property type="entry name" value="Phage_int_SAM_5"/>
    <property type="match status" value="1"/>
</dbReference>
<evidence type="ECO:0000256" key="4">
    <source>
        <dbReference type="SAM" id="Coils"/>
    </source>
</evidence>
<dbReference type="InterPro" id="IPR011010">
    <property type="entry name" value="DNA_brk_join_enz"/>
</dbReference>
<dbReference type="InterPro" id="IPR010998">
    <property type="entry name" value="Integrase_recombinase_N"/>
</dbReference>
<evidence type="ECO:0000313" key="7">
    <source>
        <dbReference type="Proteomes" id="UP000283485"/>
    </source>
</evidence>
<dbReference type="InterPro" id="IPR025269">
    <property type="entry name" value="SAM-like_dom"/>
</dbReference>
<dbReference type="InterPro" id="IPR050090">
    <property type="entry name" value="Tyrosine_recombinase_XerCD"/>
</dbReference>
<dbReference type="PANTHER" id="PTHR30349:SF64">
    <property type="entry name" value="PROPHAGE INTEGRASE INTD-RELATED"/>
    <property type="match status" value="1"/>
</dbReference>
<sequence>MKKECSTTYNTFAVLFYINRQKVKKNGLCPLMGRISINTEVAQFSTKMEVQPELWDAKKYRLTGKSRIAKEVNVKIDRLEEEIHRHYREILDEQGYITAELVKNAVNGVGQYKRKLLELYREYMEEYAKRVGINRAYGTLKAHKASYKTLQKFIHDCYGAEDIPLKQLDYAFIEKYDNFLRTDMGYSIATVEGYIIKLKTMTRTALAQGTIRYNPFASFIPEKALRKHRHLTMDELQKLMHTPVPNGFLCLVRDMFIFSTFTGISYIDMCNLNTSNLSKDGKGNLWIKFKRQKTKSECAIRLLDIPRRILEKYEGERTSDRLFNMPCRSALTNNMPKLAKLCGIERRLTYHMARHNFGTLITLSQGVPLETVCQMMGHKNMRTTQIYSRLTHQKVDEDVKKLTQRIGNKFRMPEWNKDRENIKNIHYGTGNHYNQ</sequence>
<dbReference type="EMBL" id="QRHQ01000001">
    <property type="protein sequence ID" value="RHF93445.1"/>
    <property type="molecule type" value="Genomic_DNA"/>
</dbReference>
<feature type="coiled-coil region" evidence="4">
    <location>
        <begin position="62"/>
        <end position="89"/>
    </location>
</feature>
<dbReference type="GO" id="GO:0003677">
    <property type="term" value="F:DNA binding"/>
    <property type="evidence" value="ECO:0007669"/>
    <property type="project" value="UniProtKB-KW"/>
</dbReference>
<name>A0A414RJS0_9BACT</name>
<dbReference type="RefSeq" id="WP_118210958.1">
    <property type="nucleotide sequence ID" value="NZ_QRHQ01000001.1"/>
</dbReference>
<comment type="caution">
    <text evidence="6">The sequence shown here is derived from an EMBL/GenBank/DDBJ whole genome shotgun (WGS) entry which is preliminary data.</text>
</comment>
<dbReference type="InterPro" id="IPR002104">
    <property type="entry name" value="Integrase_catalytic"/>
</dbReference>
<evidence type="ECO:0000256" key="1">
    <source>
        <dbReference type="ARBA" id="ARBA00008857"/>
    </source>
</evidence>
<keyword evidence="2" id="KW-0238">DNA-binding</keyword>
<dbReference type="Gene3D" id="1.10.150.130">
    <property type="match status" value="1"/>
</dbReference>
<organism evidence="6 7">
    <name type="scientific">Phocaeicola plebeius</name>
    <dbReference type="NCBI Taxonomy" id="310297"/>
    <lineage>
        <taxon>Bacteria</taxon>
        <taxon>Pseudomonadati</taxon>
        <taxon>Bacteroidota</taxon>
        <taxon>Bacteroidia</taxon>
        <taxon>Bacteroidales</taxon>
        <taxon>Bacteroidaceae</taxon>
        <taxon>Phocaeicola</taxon>
    </lineage>
</organism>
<dbReference type="Pfam" id="PF00589">
    <property type="entry name" value="Phage_integrase"/>
    <property type="match status" value="1"/>
</dbReference>
<dbReference type="GO" id="GO:0006310">
    <property type="term" value="P:DNA recombination"/>
    <property type="evidence" value="ECO:0007669"/>
    <property type="project" value="UniProtKB-KW"/>
</dbReference>
<dbReference type="PROSITE" id="PS51898">
    <property type="entry name" value="TYR_RECOMBINASE"/>
    <property type="match status" value="1"/>
</dbReference>
<reference evidence="6 7" key="1">
    <citation type="submission" date="2018-08" db="EMBL/GenBank/DDBJ databases">
        <title>A genome reference for cultivated species of the human gut microbiota.</title>
        <authorList>
            <person name="Zou Y."/>
            <person name="Xue W."/>
            <person name="Luo G."/>
        </authorList>
    </citation>
    <scope>NUCLEOTIDE SEQUENCE [LARGE SCALE GENOMIC DNA]</scope>
    <source>
        <strain evidence="6 7">AM23-23</strain>
    </source>
</reference>
<dbReference type="GO" id="GO:0015074">
    <property type="term" value="P:DNA integration"/>
    <property type="evidence" value="ECO:0007669"/>
    <property type="project" value="InterPro"/>
</dbReference>
<keyword evidence="3" id="KW-0233">DNA recombination</keyword>
<protein>
    <submittedName>
        <fullName evidence="6">Site-specific integrase</fullName>
    </submittedName>
</protein>
<accession>A0A414RJS0</accession>
<gene>
    <name evidence="6" type="ORF">DW653_00830</name>
</gene>
<dbReference type="SUPFAM" id="SSF56349">
    <property type="entry name" value="DNA breaking-rejoining enzymes"/>
    <property type="match status" value="1"/>
</dbReference>
<evidence type="ECO:0000256" key="2">
    <source>
        <dbReference type="ARBA" id="ARBA00023125"/>
    </source>
</evidence>
<evidence type="ECO:0000259" key="5">
    <source>
        <dbReference type="PROSITE" id="PS51898"/>
    </source>
</evidence>
<dbReference type="Proteomes" id="UP000283485">
    <property type="component" value="Unassembled WGS sequence"/>
</dbReference>
<dbReference type="Pfam" id="PF17293">
    <property type="entry name" value="Arm-DNA-bind_5"/>
    <property type="match status" value="1"/>
</dbReference>
<dbReference type="InterPro" id="IPR013762">
    <property type="entry name" value="Integrase-like_cat_sf"/>
</dbReference>
<evidence type="ECO:0000256" key="3">
    <source>
        <dbReference type="ARBA" id="ARBA00023172"/>
    </source>
</evidence>
<evidence type="ECO:0000313" key="6">
    <source>
        <dbReference type="EMBL" id="RHF93445.1"/>
    </source>
</evidence>
<comment type="similarity">
    <text evidence="1">Belongs to the 'phage' integrase family.</text>
</comment>
<feature type="domain" description="Tyr recombinase" evidence="5">
    <location>
        <begin position="226"/>
        <end position="400"/>
    </location>
</feature>
<dbReference type="AlphaFoldDB" id="A0A414RJS0"/>
<proteinExistence type="inferred from homology"/>
<keyword evidence="4" id="KW-0175">Coiled coil</keyword>
<dbReference type="CDD" id="cd01185">
    <property type="entry name" value="INTN1_C_like"/>
    <property type="match status" value="1"/>
</dbReference>
<dbReference type="InterPro" id="IPR035386">
    <property type="entry name" value="Arm-DNA-bind_5"/>
</dbReference>
<dbReference type="Gene3D" id="1.10.443.10">
    <property type="entry name" value="Intergrase catalytic core"/>
    <property type="match status" value="1"/>
</dbReference>
<dbReference type="PANTHER" id="PTHR30349">
    <property type="entry name" value="PHAGE INTEGRASE-RELATED"/>
    <property type="match status" value="1"/>
</dbReference>